<dbReference type="InterPro" id="IPR010162">
    <property type="entry name" value="PepT-like"/>
</dbReference>
<dbReference type="InterPro" id="IPR036264">
    <property type="entry name" value="Bact_exopeptidase_dim_dom"/>
</dbReference>
<name>A0A2H5X940_9BACT</name>
<dbReference type="GO" id="GO:0006508">
    <property type="term" value="P:proteolysis"/>
    <property type="evidence" value="ECO:0007669"/>
    <property type="project" value="UniProtKB-KW"/>
</dbReference>
<feature type="domain" description="Peptidase M20 dimerisation" evidence="8">
    <location>
        <begin position="211"/>
        <end position="308"/>
    </location>
</feature>
<accession>A0A2H5X940</accession>
<dbReference type="InterPro" id="IPR002933">
    <property type="entry name" value="Peptidase_M20"/>
</dbReference>
<keyword evidence="9" id="KW-0031">Aminopeptidase</keyword>
<comment type="caution">
    <text evidence="9">The sequence shown here is derived from an EMBL/GenBank/DDBJ whole genome shotgun (WGS) entry which is preliminary data.</text>
</comment>
<dbReference type="SUPFAM" id="SSF53187">
    <property type="entry name" value="Zn-dependent exopeptidases"/>
    <property type="match status" value="1"/>
</dbReference>
<dbReference type="GO" id="GO:0008237">
    <property type="term" value="F:metallopeptidase activity"/>
    <property type="evidence" value="ECO:0007669"/>
    <property type="project" value="UniProtKB-KW"/>
</dbReference>
<dbReference type="InterPro" id="IPR001261">
    <property type="entry name" value="ArgE/DapE_CS"/>
</dbReference>
<keyword evidence="4 9" id="KW-0378">Hydrolase</keyword>
<evidence type="ECO:0000256" key="7">
    <source>
        <dbReference type="SAM" id="Phobius"/>
    </source>
</evidence>
<gene>
    <name evidence="9" type="primary">pepT</name>
    <name evidence="9" type="ORF">HRbin17_00201</name>
</gene>
<evidence type="ECO:0000313" key="10">
    <source>
        <dbReference type="Proteomes" id="UP000236173"/>
    </source>
</evidence>
<dbReference type="GO" id="GO:0045148">
    <property type="term" value="F:tripeptide aminopeptidase activity"/>
    <property type="evidence" value="ECO:0007669"/>
    <property type="project" value="UniProtKB-EC"/>
</dbReference>
<keyword evidence="6" id="KW-0482">Metalloprotease</keyword>
<dbReference type="InterPro" id="IPR011650">
    <property type="entry name" value="Peptidase_M20_dimer"/>
</dbReference>
<keyword evidence="7" id="KW-0472">Membrane</keyword>
<keyword evidence="7" id="KW-1133">Transmembrane helix</keyword>
<evidence type="ECO:0000256" key="4">
    <source>
        <dbReference type="ARBA" id="ARBA00022801"/>
    </source>
</evidence>
<keyword evidence="7" id="KW-0812">Transmembrane</keyword>
<evidence type="ECO:0000256" key="5">
    <source>
        <dbReference type="ARBA" id="ARBA00022833"/>
    </source>
</evidence>
<keyword evidence="5" id="KW-0862">Zinc</keyword>
<evidence type="ECO:0000256" key="2">
    <source>
        <dbReference type="ARBA" id="ARBA00022670"/>
    </source>
</evidence>
<evidence type="ECO:0000256" key="1">
    <source>
        <dbReference type="ARBA" id="ARBA00001947"/>
    </source>
</evidence>
<dbReference type="GO" id="GO:0046872">
    <property type="term" value="F:metal ion binding"/>
    <property type="evidence" value="ECO:0007669"/>
    <property type="project" value="UniProtKB-KW"/>
</dbReference>
<keyword evidence="3" id="KW-0479">Metal-binding</keyword>
<evidence type="ECO:0000259" key="8">
    <source>
        <dbReference type="Pfam" id="PF07687"/>
    </source>
</evidence>
<dbReference type="PANTHER" id="PTHR42994">
    <property type="entry name" value="PEPTIDASE T"/>
    <property type="match status" value="1"/>
</dbReference>
<dbReference type="PROSITE" id="PS00758">
    <property type="entry name" value="ARGE_DAPE_CPG2_1"/>
    <property type="match status" value="1"/>
</dbReference>
<dbReference type="Gene3D" id="3.30.70.360">
    <property type="match status" value="1"/>
</dbReference>
<proteinExistence type="predicted"/>
<reference evidence="10" key="1">
    <citation type="submission" date="2017-09" db="EMBL/GenBank/DDBJ databases">
        <title>Metaegenomics of thermophilic ammonia-oxidizing enrichment culture.</title>
        <authorList>
            <person name="Kato S."/>
            <person name="Suzuki K."/>
        </authorList>
    </citation>
    <scope>NUCLEOTIDE SEQUENCE [LARGE SCALE GENOMIC DNA]</scope>
</reference>
<comment type="cofactor">
    <cofactor evidence="1">
        <name>Zn(2+)</name>
        <dbReference type="ChEBI" id="CHEBI:29105"/>
    </cofactor>
</comment>
<organism evidence="9 10">
    <name type="scientific">Candidatus Fervidibacter japonicus</name>
    <dbReference type="NCBI Taxonomy" id="2035412"/>
    <lineage>
        <taxon>Bacteria</taxon>
        <taxon>Candidatus Fervidibacterota</taxon>
        <taxon>Candidatus Fervidibacter</taxon>
    </lineage>
</organism>
<dbReference type="SUPFAM" id="SSF55031">
    <property type="entry name" value="Bacterial exopeptidase dimerisation domain"/>
    <property type="match status" value="1"/>
</dbReference>
<dbReference type="Pfam" id="PF07687">
    <property type="entry name" value="M20_dimer"/>
    <property type="match status" value="1"/>
</dbReference>
<evidence type="ECO:0000256" key="3">
    <source>
        <dbReference type="ARBA" id="ARBA00022723"/>
    </source>
</evidence>
<dbReference type="Pfam" id="PF01546">
    <property type="entry name" value="Peptidase_M20"/>
    <property type="match status" value="1"/>
</dbReference>
<feature type="transmembrane region" description="Helical" evidence="7">
    <location>
        <begin position="12"/>
        <end position="29"/>
    </location>
</feature>
<dbReference type="EC" id="3.4.11.4" evidence="9"/>
<dbReference type="EMBL" id="BEHT01000002">
    <property type="protein sequence ID" value="GBC97712.1"/>
    <property type="molecule type" value="Genomic_DNA"/>
</dbReference>
<evidence type="ECO:0000256" key="6">
    <source>
        <dbReference type="ARBA" id="ARBA00023049"/>
    </source>
</evidence>
<dbReference type="Proteomes" id="UP000236173">
    <property type="component" value="Unassembled WGS sequence"/>
</dbReference>
<evidence type="ECO:0000313" key="9">
    <source>
        <dbReference type="EMBL" id="GBC97712.1"/>
    </source>
</evidence>
<protein>
    <submittedName>
        <fullName evidence="9">Peptidase T</fullName>
        <ecNumber evidence="9">3.4.11.4</ecNumber>
    </submittedName>
</protein>
<dbReference type="PANTHER" id="PTHR42994:SF2">
    <property type="entry name" value="PEPTIDASE"/>
    <property type="match status" value="1"/>
</dbReference>
<keyword evidence="2" id="KW-0645">Protease</keyword>
<dbReference type="AlphaFoldDB" id="A0A2H5X940"/>
<sequence>MLPIGEGVKPMRIYAVAVGAVALLVGFSVQPSTLINRERLTALFLQLVRIDSGRENEAEIARFVAHRLEELGAEFVTIDDASQRLGGSGGNVFARFAGTVSAPPVLLSAHLDTVAPTTNLRLVQTPDAIATDGTTILGADDKAGVALILEAIQTLRERRFSYPPLEIVFTIREEKGLLGAKAFDKSRLRARYGIVVDGAGKPGDLIVGSPTHIRFEVTFFGRAAHAGVEPEKGRNAIAMAAAAIAAMQWGRLDAETTANVGTIEGGQAMNIVPDRCRLVGEVRSHNPQKLQRWLSRWRTLCQKVARQYGGKVDLRAETTFQGIRLTPNDPIVQAAVAATKRLGLVPRFVRMGGGTDGNVFTAHGVRCLVLPTGGENYHSPQERLILRDFYLMGDLLVHLLTQLATPK</sequence>
<dbReference type="NCBIfam" id="TIGR01883">
    <property type="entry name" value="PepT-like"/>
    <property type="match status" value="1"/>
</dbReference>
<dbReference type="Gene3D" id="3.40.630.10">
    <property type="entry name" value="Zn peptidases"/>
    <property type="match status" value="1"/>
</dbReference>